<dbReference type="OrthoDB" id="7493900at2759"/>
<reference evidence="2" key="2">
    <citation type="submission" date="2022-10" db="EMBL/GenBank/DDBJ databases">
        <authorList>
            <consortium name="ENA_rothamsted_submissions"/>
            <consortium name="culmorum"/>
            <person name="King R."/>
        </authorList>
    </citation>
    <scope>NUCLEOTIDE SEQUENCE</scope>
</reference>
<accession>A0A9P0C917</accession>
<dbReference type="AlphaFoldDB" id="A0A9P0C917"/>
<organism evidence="2 3">
    <name type="scientific">Diatraea saccharalis</name>
    <name type="common">sugarcane borer</name>
    <dbReference type="NCBI Taxonomy" id="40085"/>
    <lineage>
        <taxon>Eukaryota</taxon>
        <taxon>Metazoa</taxon>
        <taxon>Ecdysozoa</taxon>
        <taxon>Arthropoda</taxon>
        <taxon>Hexapoda</taxon>
        <taxon>Insecta</taxon>
        <taxon>Pterygota</taxon>
        <taxon>Neoptera</taxon>
        <taxon>Endopterygota</taxon>
        <taxon>Lepidoptera</taxon>
        <taxon>Glossata</taxon>
        <taxon>Ditrysia</taxon>
        <taxon>Pyraloidea</taxon>
        <taxon>Crambidae</taxon>
        <taxon>Crambinae</taxon>
        <taxon>Diatraea</taxon>
    </lineage>
</organism>
<reference evidence="2" key="1">
    <citation type="submission" date="2021-12" db="EMBL/GenBank/DDBJ databases">
        <authorList>
            <person name="King R."/>
        </authorList>
    </citation>
    <scope>NUCLEOTIDE SEQUENCE</scope>
</reference>
<gene>
    <name evidence="2" type="ORF">DIATSA_LOCUS5414</name>
</gene>
<feature type="region of interest" description="Disordered" evidence="1">
    <location>
        <begin position="146"/>
        <end position="185"/>
    </location>
</feature>
<evidence type="ECO:0000313" key="3">
    <source>
        <dbReference type="Proteomes" id="UP001153714"/>
    </source>
</evidence>
<sequence length="510" mass="54986">MSLFPAYAQENITESIQEAASVSPTLEASLLASDEEELRSCEESSDRENQASLRILPSPPPPPSCDYYQDRVRDTGNLRVSTLYYPGRPNINCRHFISGIDFDRLPSVKFNGTIIPYSKTVRNLGGIIDHHFSWRPQVETVRKNYSSRDELTLGTAGGRRERRRRHSKRYFESAAPPPPPERDEAAARSAAYRRMLADAPTDVDLWLRYIHFLEWSRGGGAALQAAAEAGAALRGGEPRGAGLIRDARLELARRHLPATEYLTVLRDMIADEKSVSARCELWAELVESAGARAGAGAGEGALQVLRAALADVARHAPAYPRLLYAYVKTGDRRPSSGSVIRQVSLSGQIGGIPFVVCSLKLLLPPDRSFSDRVPRFHKINGSVLRAAGLWESLVLLVELVATVNFPPSAAFPPRAGAGAGAGAGAEAERALAAAEEAVARGGLPLGARWARVERARAAAHWRPATDLAPDQLQADPQRAPLAGDVCDAVRGGAAAPLALAVALLMLAKVQ</sequence>
<evidence type="ECO:0000256" key="1">
    <source>
        <dbReference type="SAM" id="MobiDB-lite"/>
    </source>
</evidence>
<name>A0A9P0C917_9NEOP</name>
<feature type="region of interest" description="Disordered" evidence="1">
    <location>
        <begin position="42"/>
        <end position="63"/>
    </location>
</feature>
<dbReference type="EMBL" id="OU893349">
    <property type="protein sequence ID" value="CAH0752295.1"/>
    <property type="molecule type" value="Genomic_DNA"/>
</dbReference>
<proteinExistence type="predicted"/>
<dbReference type="Proteomes" id="UP001153714">
    <property type="component" value="Chromosome 18"/>
</dbReference>
<protein>
    <submittedName>
        <fullName evidence="2">Uncharacterized protein</fullName>
    </submittedName>
</protein>
<evidence type="ECO:0000313" key="2">
    <source>
        <dbReference type="EMBL" id="CAH0752295.1"/>
    </source>
</evidence>
<keyword evidence="3" id="KW-1185">Reference proteome</keyword>